<keyword evidence="4" id="KW-1133">Transmembrane helix</keyword>
<dbReference type="AlphaFoldDB" id="A0AAW2L2N2"/>
<dbReference type="PANTHER" id="PTHR31234">
    <property type="entry name" value="LATE EMBRYOGENESIS ABUNDANT (LEA) HYDROXYPROLINE-RICH GLYCOPROTEIN FAMILY"/>
    <property type="match status" value="1"/>
</dbReference>
<gene>
    <name evidence="5" type="ORF">Sradi_5652400</name>
</gene>
<evidence type="ECO:0000256" key="3">
    <source>
        <dbReference type="SAM" id="MobiDB-lite"/>
    </source>
</evidence>
<evidence type="ECO:0000256" key="4">
    <source>
        <dbReference type="SAM" id="Phobius"/>
    </source>
</evidence>
<feature type="transmembrane region" description="Helical" evidence="4">
    <location>
        <begin position="44"/>
        <end position="66"/>
    </location>
</feature>
<dbReference type="GO" id="GO:0005886">
    <property type="term" value="C:plasma membrane"/>
    <property type="evidence" value="ECO:0007669"/>
    <property type="project" value="TreeGrafter"/>
</dbReference>
<evidence type="ECO:0000256" key="2">
    <source>
        <dbReference type="ARBA" id="ARBA00023136"/>
    </source>
</evidence>
<feature type="region of interest" description="Disordered" evidence="3">
    <location>
        <begin position="1"/>
        <end position="39"/>
    </location>
</feature>
<organism evidence="5">
    <name type="scientific">Sesamum radiatum</name>
    <name type="common">Black benniseed</name>
    <dbReference type="NCBI Taxonomy" id="300843"/>
    <lineage>
        <taxon>Eukaryota</taxon>
        <taxon>Viridiplantae</taxon>
        <taxon>Streptophyta</taxon>
        <taxon>Embryophyta</taxon>
        <taxon>Tracheophyta</taxon>
        <taxon>Spermatophyta</taxon>
        <taxon>Magnoliopsida</taxon>
        <taxon>eudicotyledons</taxon>
        <taxon>Gunneridae</taxon>
        <taxon>Pentapetalae</taxon>
        <taxon>asterids</taxon>
        <taxon>lamiids</taxon>
        <taxon>Lamiales</taxon>
        <taxon>Pedaliaceae</taxon>
        <taxon>Sesamum</taxon>
    </lineage>
</organism>
<evidence type="ECO:0008006" key="6">
    <source>
        <dbReference type="Google" id="ProtNLM"/>
    </source>
</evidence>
<dbReference type="GO" id="GO:0098542">
    <property type="term" value="P:defense response to other organism"/>
    <property type="evidence" value="ECO:0007669"/>
    <property type="project" value="InterPro"/>
</dbReference>
<dbReference type="InterPro" id="IPR044839">
    <property type="entry name" value="NDR1-like"/>
</dbReference>
<protein>
    <recommendedName>
        <fullName evidence="6">Late embryogenesis abundant protein LEA-2 subgroup domain-containing protein</fullName>
    </recommendedName>
</protein>
<dbReference type="PANTHER" id="PTHR31234:SF3">
    <property type="entry name" value="LATE EMBRYOGENESIS ABUNDANT (LEA) HYDROXYPROLINE-RICH GLYCOPROTEIN FAMILY"/>
    <property type="match status" value="1"/>
</dbReference>
<evidence type="ECO:0000256" key="1">
    <source>
        <dbReference type="ARBA" id="ARBA00004370"/>
    </source>
</evidence>
<comment type="subcellular location">
    <subcellularLocation>
        <location evidence="1">Membrane</location>
    </subcellularLocation>
</comment>
<comment type="caution">
    <text evidence="5">The sequence shown here is derived from an EMBL/GenBank/DDBJ whole genome shotgun (WGS) entry which is preliminary data.</text>
</comment>
<reference evidence="5" key="2">
    <citation type="journal article" date="2024" name="Plant">
        <title>Genomic evolution and insights into agronomic trait innovations of Sesamum species.</title>
        <authorList>
            <person name="Miao H."/>
            <person name="Wang L."/>
            <person name="Qu L."/>
            <person name="Liu H."/>
            <person name="Sun Y."/>
            <person name="Le M."/>
            <person name="Wang Q."/>
            <person name="Wei S."/>
            <person name="Zheng Y."/>
            <person name="Lin W."/>
            <person name="Duan Y."/>
            <person name="Cao H."/>
            <person name="Xiong S."/>
            <person name="Wang X."/>
            <person name="Wei L."/>
            <person name="Li C."/>
            <person name="Ma Q."/>
            <person name="Ju M."/>
            <person name="Zhao R."/>
            <person name="Li G."/>
            <person name="Mu C."/>
            <person name="Tian Q."/>
            <person name="Mei H."/>
            <person name="Zhang T."/>
            <person name="Gao T."/>
            <person name="Zhang H."/>
        </authorList>
    </citation>
    <scope>NUCLEOTIDE SEQUENCE</scope>
    <source>
        <strain evidence="5">G02</strain>
    </source>
</reference>
<evidence type="ECO:0000313" key="5">
    <source>
        <dbReference type="EMBL" id="KAL0312531.1"/>
    </source>
</evidence>
<keyword evidence="2 4" id="KW-0472">Membrane</keyword>
<sequence length="217" mass="24231">MEEESHLNPLKPARKHHATNETFATDELMKNPSPKPQTRSSKCLVYILSRLVLQSIALLIFGLVVLRIKTPTLQLSAAAVEDLHYDPTSLNATVVAEVRLHNMNFGRFKFRGGNTTFLYEKATVGVTGIYDGRVGSREKREMNVSVKVMASTDRQQSENSMDFSRDVDSGLIKLRSLAELKGEVRVVKIINRHTTALMNCTMALNLTGQAIQDLLCQ</sequence>
<reference evidence="5" key="1">
    <citation type="submission" date="2020-06" db="EMBL/GenBank/DDBJ databases">
        <authorList>
            <person name="Li T."/>
            <person name="Hu X."/>
            <person name="Zhang T."/>
            <person name="Song X."/>
            <person name="Zhang H."/>
            <person name="Dai N."/>
            <person name="Sheng W."/>
            <person name="Hou X."/>
            <person name="Wei L."/>
        </authorList>
    </citation>
    <scope>NUCLEOTIDE SEQUENCE</scope>
    <source>
        <strain evidence="5">G02</strain>
        <tissue evidence="5">Leaf</tissue>
    </source>
</reference>
<keyword evidence="4" id="KW-0812">Transmembrane</keyword>
<dbReference type="EMBL" id="JACGWJ010000026">
    <property type="protein sequence ID" value="KAL0312531.1"/>
    <property type="molecule type" value="Genomic_DNA"/>
</dbReference>
<accession>A0AAW2L2N2</accession>
<name>A0AAW2L2N2_SESRA</name>
<proteinExistence type="predicted"/>